<comment type="caution">
    <text evidence="1">The sequence shown here is derived from an EMBL/GenBank/DDBJ whole genome shotgun (WGS) entry which is preliminary data.</text>
</comment>
<organism evidence="1 2">
    <name type="scientific">Rhododendron molle</name>
    <name type="common">Chinese azalea</name>
    <name type="synonym">Azalea mollis</name>
    <dbReference type="NCBI Taxonomy" id="49168"/>
    <lineage>
        <taxon>Eukaryota</taxon>
        <taxon>Viridiplantae</taxon>
        <taxon>Streptophyta</taxon>
        <taxon>Embryophyta</taxon>
        <taxon>Tracheophyta</taxon>
        <taxon>Spermatophyta</taxon>
        <taxon>Magnoliopsida</taxon>
        <taxon>eudicotyledons</taxon>
        <taxon>Gunneridae</taxon>
        <taxon>Pentapetalae</taxon>
        <taxon>asterids</taxon>
        <taxon>Ericales</taxon>
        <taxon>Ericaceae</taxon>
        <taxon>Ericoideae</taxon>
        <taxon>Rhodoreae</taxon>
        <taxon>Rhododendron</taxon>
    </lineage>
</organism>
<keyword evidence="2" id="KW-1185">Reference proteome</keyword>
<sequence>MQAKFLKTYEKVLKVRRKEAINILSEEKELKVLRKEAKNALLELAKDKYYRILIVEEGLVLVPLVGSAAYKSFKPDSDSGLTWPDGTEIEKNYEGPAPYGASEVLLELDVNGKISVDDAKAKAMIGQSTQQSLARAGVIEMDDEKVNQSESSSDLKFTVLEWIDGIARLVLILGLEDESAIARAAEAIADASISEHMRTSFKEAGAIKPLLQLLDHRSDAVRLAAVDALEKLSIRYVSGNVLEFVNNVDQFLICSNTVCQKIEAEGGLPPLIDSLKNLEVSESFMEKTLNILARMLDPSKEMKSKFYDGPVNGSKKKREATRKTGSEVKVDEMHVSNSTSSFPTTHARDLWDSAAIACLVEFLKKSSPNLQRKAASILECVILSGQSIDTIISADIESGLDAVFQQKSLHDSELDMDFEQPELHALEVEEAGLAVSAASRLLTRLLDFDSFSSTIQNPSQCISLLRKILRSSIPLSYKNWVASALRKLSSLSNGPFISSENPINLEVIRYEIIPRFIEQMESPSLELQEATVVELYRTISEGGANSIGAVASAGGIFPLVKLIEEGTERAVEAGLAILYDLSMDTENHPAIIAAGAVPALRRIILSQKPQWTRALDLLRALPT</sequence>
<accession>A0ACC0ME51</accession>
<name>A0ACC0ME51_RHOML</name>
<reference evidence="1" key="1">
    <citation type="submission" date="2022-02" db="EMBL/GenBank/DDBJ databases">
        <title>Plant Genome Project.</title>
        <authorList>
            <person name="Zhang R.-G."/>
        </authorList>
    </citation>
    <scope>NUCLEOTIDE SEQUENCE</scope>
    <source>
        <strain evidence="1">AT1</strain>
    </source>
</reference>
<dbReference type="Proteomes" id="UP001062846">
    <property type="component" value="Chromosome 9"/>
</dbReference>
<gene>
    <name evidence="1" type="ORF">RHMOL_Rhmol09G0137600</name>
</gene>
<evidence type="ECO:0000313" key="1">
    <source>
        <dbReference type="EMBL" id="KAI8538879.1"/>
    </source>
</evidence>
<proteinExistence type="predicted"/>
<dbReference type="EMBL" id="CM046396">
    <property type="protein sequence ID" value="KAI8538879.1"/>
    <property type="molecule type" value="Genomic_DNA"/>
</dbReference>
<protein>
    <submittedName>
        <fullName evidence="1">Uncharacterized protein</fullName>
    </submittedName>
</protein>
<evidence type="ECO:0000313" key="2">
    <source>
        <dbReference type="Proteomes" id="UP001062846"/>
    </source>
</evidence>